<dbReference type="PANTHER" id="PTHR43179:SF7">
    <property type="entry name" value="RHAMNOSYLTRANSFERASE WBBL"/>
    <property type="match status" value="1"/>
</dbReference>
<dbReference type="GO" id="GO:0016740">
    <property type="term" value="F:transferase activity"/>
    <property type="evidence" value="ECO:0007669"/>
    <property type="project" value="UniProtKB-KW"/>
</dbReference>
<dbReference type="Gene3D" id="3.90.550.10">
    <property type="entry name" value="Spore Coat Polysaccharide Biosynthesis Protein SpsA, Chain A"/>
    <property type="match status" value="1"/>
</dbReference>
<evidence type="ECO:0000256" key="1">
    <source>
        <dbReference type="SAM" id="MobiDB-lite"/>
    </source>
</evidence>
<sequence length="465" mass="52495">MPHRVRTKPSMAGHKVRVSKHVTASIPSESTSGPRHHKQFSRGWKAGYEQGVRLGQEAFTSRFEGTSIIIPTFNSRELLMNCIDSIEANTPMPYEIIVVDNASTDGTVEALRRRGGGIRVGVHQANLGFARAVNTGLMMSKGQNIAWLNPDMLVTEYWLNNMLLCLESRPDIGAVGPVTNNIEGPQQMEVSYNTAAEMRTFAAKYNQKDSRRWELTDRLASFCVLMKRETLEKTGYFDEDYRLRNVENNDWMIRLRYLGRVMVIAGDSFIHHVTSQTGGAPGFEEGQINEENSRLLADKWGDPYKRLHTLVNHGMLNPALKSADYFPDHILVSDLRGRNYWLENGIKRPVVNYIPHMHGLSVPVQMSILDLGQLVMGRSIRAEELRLRLGAGKLQNEGREGSLYRLSDGRMVQVQQNKYREFITGYAADSWGLTDRFLDQAPEAIQNLQEGLPILARNGLVSVHL</sequence>
<accession>A0A3S1DVL9</accession>
<feature type="region of interest" description="Disordered" evidence="1">
    <location>
        <begin position="1"/>
        <end position="41"/>
    </location>
</feature>
<dbReference type="InterPro" id="IPR001173">
    <property type="entry name" value="Glyco_trans_2-like"/>
</dbReference>
<proteinExistence type="predicted"/>
<organism evidence="3 4">
    <name type="scientific">Paenibacillus zeisoli</name>
    <dbReference type="NCBI Taxonomy" id="2496267"/>
    <lineage>
        <taxon>Bacteria</taxon>
        <taxon>Bacillati</taxon>
        <taxon>Bacillota</taxon>
        <taxon>Bacilli</taxon>
        <taxon>Bacillales</taxon>
        <taxon>Paenibacillaceae</taxon>
        <taxon>Paenibacillus</taxon>
    </lineage>
</organism>
<evidence type="ECO:0000259" key="2">
    <source>
        <dbReference type="Pfam" id="PF00535"/>
    </source>
</evidence>
<dbReference type="EMBL" id="RZNX01000007">
    <property type="protein sequence ID" value="RUT29149.1"/>
    <property type="molecule type" value="Genomic_DNA"/>
</dbReference>
<protein>
    <submittedName>
        <fullName evidence="3">Glycosyltransferase family 2 protein</fullName>
    </submittedName>
</protein>
<feature type="domain" description="Glycosyltransferase 2-like" evidence="2">
    <location>
        <begin position="67"/>
        <end position="230"/>
    </location>
</feature>
<evidence type="ECO:0000313" key="4">
    <source>
        <dbReference type="Proteomes" id="UP000272464"/>
    </source>
</evidence>
<name>A0A3S1DVL9_9BACL</name>
<dbReference type="SUPFAM" id="SSF53448">
    <property type="entry name" value="Nucleotide-diphospho-sugar transferases"/>
    <property type="match status" value="1"/>
</dbReference>
<dbReference type="PANTHER" id="PTHR43179">
    <property type="entry name" value="RHAMNOSYLTRANSFERASE WBBL"/>
    <property type="match status" value="1"/>
</dbReference>
<dbReference type="OrthoDB" id="8936324at2"/>
<dbReference type="InterPro" id="IPR029044">
    <property type="entry name" value="Nucleotide-diphossugar_trans"/>
</dbReference>
<dbReference type="CDD" id="cd04186">
    <property type="entry name" value="GT_2_like_c"/>
    <property type="match status" value="1"/>
</dbReference>
<keyword evidence="3" id="KW-0808">Transferase</keyword>
<dbReference type="AlphaFoldDB" id="A0A3S1DVL9"/>
<keyword evidence="4" id="KW-1185">Reference proteome</keyword>
<gene>
    <name evidence="3" type="ORF">EJP77_15655</name>
</gene>
<dbReference type="Proteomes" id="UP000272464">
    <property type="component" value="Unassembled WGS sequence"/>
</dbReference>
<dbReference type="Pfam" id="PF00535">
    <property type="entry name" value="Glycos_transf_2"/>
    <property type="match status" value="1"/>
</dbReference>
<dbReference type="RefSeq" id="WP_127200180.1">
    <property type="nucleotide sequence ID" value="NZ_RZNX01000007.1"/>
</dbReference>
<comment type="caution">
    <text evidence="3">The sequence shown here is derived from an EMBL/GenBank/DDBJ whole genome shotgun (WGS) entry which is preliminary data.</text>
</comment>
<evidence type="ECO:0000313" key="3">
    <source>
        <dbReference type="EMBL" id="RUT29149.1"/>
    </source>
</evidence>
<reference evidence="3 4" key="1">
    <citation type="submission" date="2018-12" db="EMBL/GenBank/DDBJ databases">
        <authorList>
            <person name="Sun L."/>
            <person name="Chen Z."/>
        </authorList>
    </citation>
    <scope>NUCLEOTIDE SEQUENCE [LARGE SCALE GENOMIC DNA]</scope>
    <source>
        <strain evidence="3 4">3-5-3</strain>
    </source>
</reference>